<proteinExistence type="predicted"/>
<gene>
    <name evidence="1" type="ORF">H8699_05995</name>
</gene>
<reference evidence="1" key="1">
    <citation type="submission" date="2020-08" db="EMBL/GenBank/DDBJ databases">
        <title>Genome public.</title>
        <authorList>
            <person name="Liu C."/>
            <person name="Sun Q."/>
        </authorList>
    </citation>
    <scope>NUCLEOTIDE SEQUENCE</scope>
    <source>
        <strain evidence="1">NSJ-44</strain>
    </source>
</reference>
<evidence type="ECO:0000313" key="2">
    <source>
        <dbReference type="Proteomes" id="UP000654279"/>
    </source>
</evidence>
<name>A0A926D079_9FIRM</name>
<dbReference type="EMBL" id="JACRSO010000002">
    <property type="protein sequence ID" value="MBC8528972.1"/>
    <property type="molecule type" value="Genomic_DNA"/>
</dbReference>
<sequence>MVSKLRHGVRGAPKNIENMRSVARYFAKKCYGEYQRAALSETMGISQTTLDGKDLEGVIFKWLTAQGGAQGERAQRAGTQTDSEEADLWPIPQNLPGVQAKGKMVDTYFFNAGKRQAIRHLWQVAMQQNGGTVCVFSDENLKWFYEEPGFLDECMEMARTLADHGYDIRHVSIAQGEMHSAIAAMSFMVPAYMYGMLETYYYPRLRDNLHKRTLILVPGQAAVFSGSIGQQEEAGITFLMTDQELISFMEQDFERVWRLCHPLSKAYTIESWCEQRLKAPWDDNTDLSDCMQVNSDLSFVTVPLELLEFIPAGDQRRSTTERIIALQSSYFENRLAKQYRFVDIINLAALEDIVAGRVLMPFSYMGDGEALPYTPQAYRTHLRRIVSLLKRYSSYMVVMAQDVGMQNMSVFVEKNVHALIMKRELPLTIYEIQEQNMAMCFWEYLSTKTKSLRLKSATRQNSIDRLEEKIAQIDCYLEEHSG</sequence>
<evidence type="ECO:0000313" key="1">
    <source>
        <dbReference type="EMBL" id="MBC8528972.1"/>
    </source>
</evidence>
<organism evidence="1 2">
    <name type="scientific">Luoshenia tenuis</name>
    <dbReference type="NCBI Taxonomy" id="2763654"/>
    <lineage>
        <taxon>Bacteria</taxon>
        <taxon>Bacillati</taxon>
        <taxon>Bacillota</taxon>
        <taxon>Clostridia</taxon>
        <taxon>Christensenellales</taxon>
        <taxon>Christensenellaceae</taxon>
        <taxon>Luoshenia</taxon>
    </lineage>
</organism>
<accession>A0A926D079</accession>
<comment type="caution">
    <text evidence="1">The sequence shown here is derived from an EMBL/GenBank/DDBJ whole genome shotgun (WGS) entry which is preliminary data.</text>
</comment>
<dbReference type="AlphaFoldDB" id="A0A926D079"/>
<keyword evidence="2" id="KW-1185">Reference proteome</keyword>
<dbReference type="RefSeq" id="WP_249284893.1">
    <property type="nucleotide sequence ID" value="NZ_JACRSO010000002.1"/>
</dbReference>
<protein>
    <submittedName>
        <fullName evidence="1">Uncharacterized protein</fullName>
    </submittedName>
</protein>
<dbReference type="Proteomes" id="UP000654279">
    <property type="component" value="Unassembled WGS sequence"/>
</dbReference>